<protein>
    <submittedName>
        <fullName evidence="7">Biotin carboxylase</fullName>
    </submittedName>
</protein>
<dbReference type="PANTHER" id="PTHR43585">
    <property type="entry name" value="FUMIPYRROLE BIOSYNTHESIS PROTEIN C"/>
    <property type="match status" value="1"/>
</dbReference>
<dbReference type="InterPro" id="IPR052032">
    <property type="entry name" value="ATP-dep_AA_Ligase"/>
</dbReference>
<dbReference type="EMBL" id="LAQS01000066">
    <property type="protein sequence ID" value="KKZ70187.1"/>
    <property type="molecule type" value="Genomic_DNA"/>
</dbReference>
<dbReference type="AlphaFoldDB" id="A0A2P2GF96"/>
<dbReference type="GO" id="GO:0046872">
    <property type="term" value="F:metal ion binding"/>
    <property type="evidence" value="ECO:0007669"/>
    <property type="project" value="InterPro"/>
</dbReference>
<keyword evidence="3 4" id="KW-0067">ATP-binding</keyword>
<evidence type="ECO:0000256" key="5">
    <source>
        <dbReference type="SAM" id="MobiDB-lite"/>
    </source>
</evidence>
<dbReference type="PROSITE" id="PS50975">
    <property type="entry name" value="ATP_GRASP"/>
    <property type="match status" value="1"/>
</dbReference>
<sequence>MIIDYNLSRVDDVRHMSAYARERHGTEVTLIRADPSAVDAEICDEVIDLDPLSPDFVETAERLLGPRRAEFRAGVVFSDNAVQSGAVLLERLGLRIDSAELAGGAFCKHEYRLSEAAHHKLLAAQRLLVPDFVTVDSREGLADFARSHPDGFVVKPTKEGNNRGVVVVRPGDSLDAAFAEVGPYLEGGVICEQLLPYRREYSFDGLGQVSFVTEKVSATGRYPVEVAQILPARLNHAERSAVERAGRQVNWLVGQVDGPFHNEIRLSDDASGTAVVEPNRRPAGMKIWSLARWVYGIDFYHRWVDAAFGITAGSALPEPLCSAATVMLGVRTDRAFAPADVAPGATPFEDAVAATAAAHGLLPHELAVKEFAWLSPARRELHATARDNADFAAQGCVVLTAAGADMSEVVRTLRDAWPDALDASTGRGPRAQERAAAAPLEPTTMMEAAR</sequence>
<evidence type="ECO:0000256" key="4">
    <source>
        <dbReference type="PROSITE-ProRule" id="PRU00409"/>
    </source>
</evidence>
<reference evidence="7 8" key="1">
    <citation type="submission" date="2015-05" db="EMBL/GenBank/DDBJ databases">
        <title>Draft Genome assembly of Streptomyces showdoensis.</title>
        <authorList>
            <person name="Thapa K.K."/>
            <person name="Metsa-Ketela M."/>
        </authorList>
    </citation>
    <scope>NUCLEOTIDE SEQUENCE [LARGE SCALE GENOMIC DNA]</scope>
    <source>
        <strain evidence="7 8">ATCC 15227</strain>
    </source>
</reference>
<accession>A0A2P2GF96</accession>
<dbReference type="PANTHER" id="PTHR43585:SF2">
    <property type="entry name" value="ATP-GRASP ENZYME FSQD"/>
    <property type="match status" value="1"/>
</dbReference>
<evidence type="ECO:0000313" key="7">
    <source>
        <dbReference type="EMBL" id="KKZ70187.1"/>
    </source>
</evidence>
<proteinExistence type="predicted"/>
<comment type="caution">
    <text evidence="7">The sequence shown here is derived from an EMBL/GenBank/DDBJ whole genome shotgun (WGS) entry which is preliminary data.</text>
</comment>
<organism evidence="7 8">
    <name type="scientific">Streptomyces showdoensis</name>
    <dbReference type="NCBI Taxonomy" id="68268"/>
    <lineage>
        <taxon>Bacteria</taxon>
        <taxon>Bacillati</taxon>
        <taxon>Actinomycetota</taxon>
        <taxon>Actinomycetes</taxon>
        <taxon>Kitasatosporales</taxon>
        <taxon>Streptomycetaceae</taxon>
        <taxon>Streptomyces</taxon>
    </lineage>
</organism>
<evidence type="ECO:0000256" key="3">
    <source>
        <dbReference type="ARBA" id="ARBA00022840"/>
    </source>
</evidence>
<dbReference type="SUPFAM" id="SSF56059">
    <property type="entry name" value="Glutathione synthetase ATP-binding domain-like"/>
    <property type="match status" value="1"/>
</dbReference>
<keyword evidence="8" id="KW-1185">Reference proteome</keyword>
<keyword evidence="1" id="KW-0436">Ligase</keyword>
<dbReference type="Proteomes" id="UP000265325">
    <property type="component" value="Unassembled WGS sequence"/>
</dbReference>
<evidence type="ECO:0000256" key="1">
    <source>
        <dbReference type="ARBA" id="ARBA00022598"/>
    </source>
</evidence>
<evidence type="ECO:0000259" key="6">
    <source>
        <dbReference type="PROSITE" id="PS50975"/>
    </source>
</evidence>
<gene>
    <name evidence="7" type="ORF">VO63_30280</name>
</gene>
<name>A0A2P2GF96_STREW</name>
<dbReference type="InterPro" id="IPR011761">
    <property type="entry name" value="ATP-grasp"/>
</dbReference>
<keyword evidence="2 4" id="KW-0547">Nucleotide-binding</keyword>
<feature type="domain" description="ATP-grasp" evidence="6">
    <location>
        <begin position="119"/>
        <end position="308"/>
    </location>
</feature>
<feature type="region of interest" description="Disordered" evidence="5">
    <location>
        <begin position="421"/>
        <end position="450"/>
    </location>
</feature>
<evidence type="ECO:0000313" key="8">
    <source>
        <dbReference type="Proteomes" id="UP000265325"/>
    </source>
</evidence>
<evidence type="ECO:0000256" key="2">
    <source>
        <dbReference type="ARBA" id="ARBA00022741"/>
    </source>
</evidence>
<dbReference type="GO" id="GO:0016874">
    <property type="term" value="F:ligase activity"/>
    <property type="evidence" value="ECO:0007669"/>
    <property type="project" value="UniProtKB-KW"/>
</dbReference>
<dbReference type="GO" id="GO:0005524">
    <property type="term" value="F:ATP binding"/>
    <property type="evidence" value="ECO:0007669"/>
    <property type="project" value="UniProtKB-UniRule"/>
</dbReference>
<dbReference type="Gene3D" id="3.30.470.20">
    <property type="entry name" value="ATP-grasp fold, B domain"/>
    <property type="match status" value="1"/>
</dbReference>